<keyword evidence="1" id="KW-1185">Reference proteome</keyword>
<dbReference type="GeneID" id="104238640"/>
<organism evidence="1 2">
    <name type="scientific">Nicotiana sylvestris</name>
    <name type="common">Wood tobacco</name>
    <name type="synonym">South American tobacco</name>
    <dbReference type="NCBI Taxonomy" id="4096"/>
    <lineage>
        <taxon>Eukaryota</taxon>
        <taxon>Viridiplantae</taxon>
        <taxon>Streptophyta</taxon>
        <taxon>Embryophyta</taxon>
        <taxon>Tracheophyta</taxon>
        <taxon>Spermatophyta</taxon>
        <taxon>Magnoliopsida</taxon>
        <taxon>eudicotyledons</taxon>
        <taxon>Gunneridae</taxon>
        <taxon>Pentapetalae</taxon>
        <taxon>asterids</taxon>
        <taxon>lamiids</taxon>
        <taxon>Solanales</taxon>
        <taxon>Solanaceae</taxon>
        <taxon>Nicotianoideae</taxon>
        <taxon>Nicotianeae</taxon>
        <taxon>Nicotiana</taxon>
    </lineage>
</organism>
<proteinExistence type="predicted"/>
<reference evidence="1" key="1">
    <citation type="journal article" date="2013" name="Genome Biol.">
        <title>Reference genomes and transcriptomes of Nicotiana sylvestris and Nicotiana tomentosiformis.</title>
        <authorList>
            <person name="Sierro N."/>
            <person name="Battey J.N."/>
            <person name="Ouadi S."/>
            <person name="Bovet L."/>
            <person name="Goepfert S."/>
            <person name="Bakaher N."/>
            <person name="Peitsch M.C."/>
            <person name="Ivanov N.V."/>
        </authorList>
    </citation>
    <scope>NUCLEOTIDE SEQUENCE [LARGE SCALE GENOMIC DNA]</scope>
</reference>
<dbReference type="RefSeq" id="XP_009791359.1">
    <property type="nucleotide sequence ID" value="XM_009793057.1"/>
</dbReference>
<evidence type="ECO:0000313" key="2">
    <source>
        <dbReference type="RefSeq" id="XP_009791359.1"/>
    </source>
</evidence>
<dbReference type="eggNOG" id="ENOG502R863">
    <property type="taxonomic scope" value="Eukaryota"/>
</dbReference>
<accession>A0A1U7XWP9</accession>
<gene>
    <name evidence="2" type="primary">LOC104238640</name>
</gene>
<name>A0A1U7XWP9_NICSY</name>
<protein>
    <submittedName>
        <fullName evidence="2">Uncharacterized protein LOC104238640</fullName>
    </submittedName>
</protein>
<reference evidence="2" key="2">
    <citation type="submission" date="2025-08" db="UniProtKB">
        <authorList>
            <consortium name="RefSeq"/>
        </authorList>
    </citation>
    <scope>IDENTIFICATION</scope>
    <source>
        <tissue evidence="2">Leaf</tissue>
    </source>
</reference>
<dbReference type="AlphaFoldDB" id="A0A1U7XWP9"/>
<dbReference type="Proteomes" id="UP000189701">
    <property type="component" value="Unplaced"/>
</dbReference>
<evidence type="ECO:0000313" key="1">
    <source>
        <dbReference type="Proteomes" id="UP000189701"/>
    </source>
</evidence>
<dbReference type="KEGG" id="nsy:104238640"/>
<sequence>MTVNDETTSSESDCRERAARIQFVKSWIQPVLEDVEKEIKKLELILAIMNTKMTLLVGHQKVFQELKEIVMNRGVDFQDQESHLGDEKKLKKVEAKGEGMYLAYRHLMYVYMNTWPSSVVLN</sequence>